<dbReference type="InterPro" id="IPR002104">
    <property type="entry name" value="Integrase_catalytic"/>
</dbReference>
<dbReference type="EMBL" id="DAASNA010000024">
    <property type="protein sequence ID" value="HAE6197149.1"/>
    <property type="molecule type" value="Genomic_DNA"/>
</dbReference>
<dbReference type="PANTHER" id="PTHR30629">
    <property type="entry name" value="PROPHAGE INTEGRASE"/>
    <property type="match status" value="1"/>
</dbReference>
<dbReference type="InterPro" id="IPR011010">
    <property type="entry name" value="DNA_brk_join_enz"/>
</dbReference>
<dbReference type="PANTHER" id="PTHR30629:SF6">
    <property type="entry name" value="PROPHAGE INTEGRASE INTA-RELATED"/>
    <property type="match status" value="1"/>
</dbReference>
<comment type="caution">
    <text evidence="5">The sequence shown here is derived from an EMBL/GenBank/DDBJ whole genome shotgun (WGS) entry which is preliminary data.</text>
</comment>
<accession>A0A5W2M5H3</accession>
<dbReference type="Proteomes" id="UP000839639">
    <property type="component" value="Unassembled WGS sequence"/>
</dbReference>
<proteinExistence type="inferred from homology"/>
<dbReference type="SUPFAM" id="SSF56349">
    <property type="entry name" value="DNA breaking-rejoining enzymes"/>
    <property type="match status" value="1"/>
</dbReference>
<dbReference type="Gene3D" id="1.10.443.10">
    <property type="entry name" value="Intergrase catalytic core"/>
    <property type="match status" value="1"/>
</dbReference>
<dbReference type="GO" id="GO:0003677">
    <property type="term" value="F:DNA binding"/>
    <property type="evidence" value="ECO:0007669"/>
    <property type="project" value="InterPro"/>
</dbReference>
<keyword evidence="3" id="KW-0233">DNA recombination</keyword>
<dbReference type="InterPro" id="IPR013762">
    <property type="entry name" value="Integrase-like_cat_sf"/>
</dbReference>
<reference evidence="6" key="3">
    <citation type="submission" date="2018-07" db="EMBL/GenBank/DDBJ databases">
        <authorList>
            <consortium name="NCBI Pathogen Detection Project"/>
        </authorList>
    </citation>
    <scope>NUCLEOTIDE SEQUENCE</scope>
    <source>
        <strain evidence="6">10-8458</strain>
    </source>
</reference>
<gene>
    <name evidence="5" type="ORF">DPK62_25075</name>
    <name evidence="6" type="ORF">G4I95_004445</name>
</gene>
<dbReference type="GO" id="GO:0015074">
    <property type="term" value="P:DNA integration"/>
    <property type="evidence" value="ECO:0007669"/>
    <property type="project" value="UniProtKB-KW"/>
</dbReference>
<dbReference type="Pfam" id="PF00589">
    <property type="entry name" value="Phage_integrase"/>
    <property type="match status" value="1"/>
</dbReference>
<evidence type="ECO:0000313" key="6">
    <source>
        <dbReference type="EMBL" id="HAE6197149.1"/>
    </source>
</evidence>
<sequence length="222" mass="25260">MNRTEKLRRLAEKESLFGPGKKHLKRVISPQLLRDITASEEQTADPQILCFIQWCLLTLARGSEAITARWSHIDFDRKIWTIPGGNQIPLSPQAVAVLLRLQALDLNALFLFPARNNPGETMCQERATMELRKLSEGKLSIHDFRAVACAMMKEAKFEEELIKSVFFPDPCFPPEIRTEIMAWWGRQTGIDDKPQHRPCYSLTEMLSVENKTAAEIPGKLAT</sequence>
<keyword evidence="2" id="KW-0229">DNA integration</keyword>
<reference evidence="6" key="1">
    <citation type="journal article" date="2018" name="Genome Biol.">
        <title>SKESA: strategic k-mer extension for scrupulous assemblies.</title>
        <authorList>
            <person name="Souvorov A."/>
            <person name="Agarwala R."/>
            <person name="Lipman D.J."/>
        </authorList>
    </citation>
    <scope>NUCLEOTIDE SEQUENCE</scope>
    <source>
        <strain evidence="6">10-8458</strain>
    </source>
</reference>
<name>A0A5W2M5H3_SALET</name>
<dbReference type="InterPro" id="IPR050808">
    <property type="entry name" value="Phage_Integrase"/>
</dbReference>
<feature type="domain" description="Tyr recombinase" evidence="4">
    <location>
        <begin position="36"/>
        <end position="161"/>
    </location>
</feature>
<protein>
    <submittedName>
        <fullName evidence="6">Tyrosine-type recombinase/integrase</fullName>
    </submittedName>
</protein>
<dbReference type="AlphaFoldDB" id="A0A5W2M5H3"/>
<dbReference type="GO" id="GO:0006310">
    <property type="term" value="P:DNA recombination"/>
    <property type="evidence" value="ECO:0007669"/>
    <property type="project" value="UniProtKB-KW"/>
</dbReference>
<reference evidence="5" key="2">
    <citation type="submission" date="2018-06" db="EMBL/GenBank/DDBJ databases">
        <authorList>
            <person name="Ashton P.M."/>
            <person name="Dallman T."/>
            <person name="Nair S."/>
            <person name="De Pinna E."/>
            <person name="Peters T."/>
            <person name="Grant K."/>
        </authorList>
    </citation>
    <scope>NUCLEOTIDE SEQUENCE [LARGE SCALE GENOMIC DNA]</scope>
    <source>
        <strain evidence="5">149361</strain>
    </source>
</reference>
<evidence type="ECO:0000259" key="4">
    <source>
        <dbReference type="Pfam" id="PF00589"/>
    </source>
</evidence>
<organism evidence="5">
    <name type="scientific">Salmonella enterica subsp. enterica serovar Lattenkamp</name>
    <dbReference type="NCBI Taxonomy" id="2564671"/>
    <lineage>
        <taxon>Bacteria</taxon>
        <taxon>Pseudomonadati</taxon>
        <taxon>Pseudomonadota</taxon>
        <taxon>Gammaproteobacteria</taxon>
        <taxon>Enterobacterales</taxon>
        <taxon>Enterobacteriaceae</taxon>
        <taxon>Salmonella</taxon>
    </lineage>
</organism>
<evidence type="ECO:0000256" key="2">
    <source>
        <dbReference type="ARBA" id="ARBA00022908"/>
    </source>
</evidence>
<dbReference type="EMBL" id="AAHIJD010000075">
    <property type="protein sequence ID" value="EBW4471770.1"/>
    <property type="molecule type" value="Genomic_DNA"/>
</dbReference>
<evidence type="ECO:0000256" key="3">
    <source>
        <dbReference type="ARBA" id="ARBA00023172"/>
    </source>
</evidence>
<evidence type="ECO:0000256" key="1">
    <source>
        <dbReference type="ARBA" id="ARBA00008857"/>
    </source>
</evidence>
<evidence type="ECO:0000313" key="5">
    <source>
        <dbReference type="EMBL" id="EBW4471770.1"/>
    </source>
</evidence>
<comment type="similarity">
    <text evidence="1">Belongs to the 'phage' integrase family.</text>
</comment>